<evidence type="ECO:0000313" key="7">
    <source>
        <dbReference type="EMBL" id="KAK7104732.1"/>
    </source>
</evidence>
<dbReference type="EMBL" id="JBAMIC010000008">
    <property type="protein sequence ID" value="KAK7104732.1"/>
    <property type="molecule type" value="Genomic_DNA"/>
</dbReference>
<evidence type="ECO:0000256" key="4">
    <source>
        <dbReference type="SAM" id="Coils"/>
    </source>
</evidence>
<keyword evidence="8" id="KW-1185">Reference proteome</keyword>
<protein>
    <recommendedName>
        <fullName evidence="6">BZIP domain-containing protein</fullName>
    </recommendedName>
</protein>
<dbReference type="Proteomes" id="UP001374579">
    <property type="component" value="Unassembled WGS sequence"/>
</dbReference>
<dbReference type="PROSITE" id="PS00036">
    <property type="entry name" value="BZIP_BASIC"/>
    <property type="match status" value="1"/>
</dbReference>
<dbReference type="SMART" id="SM00338">
    <property type="entry name" value="BRLZ"/>
    <property type="match status" value="1"/>
</dbReference>
<dbReference type="GO" id="GO:0005634">
    <property type="term" value="C:nucleus"/>
    <property type="evidence" value="ECO:0007669"/>
    <property type="project" value="TreeGrafter"/>
</dbReference>
<dbReference type="InterPro" id="IPR004827">
    <property type="entry name" value="bZIP"/>
</dbReference>
<evidence type="ECO:0000259" key="6">
    <source>
        <dbReference type="PROSITE" id="PS50217"/>
    </source>
</evidence>
<evidence type="ECO:0000256" key="5">
    <source>
        <dbReference type="SAM" id="MobiDB-lite"/>
    </source>
</evidence>
<dbReference type="GO" id="GO:0000978">
    <property type="term" value="F:RNA polymerase II cis-regulatory region sequence-specific DNA binding"/>
    <property type="evidence" value="ECO:0007669"/>
    <property type="project" value="TreeGrafter"/>
</dbReference>
<keyword evidence="3" id="KW-0804">Transcription</keyword>
<accession>A0AAN9GDW4</accession>
<dbReference type="InterPro" id="IPR046347">
    <property type="entry name" value="bZIP_sf"/>
</dbReference>
<evidence type="ECO:0000256" key="3">
    <source>
        <dbReference type="ARBA" id="ARBA00023163"/>
    </source>
</evidence>
<dbReference type="GO" id="GO:0000981">
    <property type="term" value="F:DNA-binding transcription factor activity, RNA polymerase II-specific"/>
    <property type="evidence" value="ECO:0007669"/>
    <property type="project" value="TreeGrafter"/>
</dbReference>
<dbReference type="PANTHER" id="PTHR23351">
    <property type="entry name" value="FOS TRANSCRIPTION FACTOR-RELATED"/>
    <property type="match status" value="1"/>
</dbReference>
<dbReference type="SUPFAM" id="SSF57959">
    <property type="entry name" value="Leucine zipper domain"/>
    <property type="match status" value="1"/>
</dbReference>
<organism evidence="7 8">
    <name type="scientific">Littorina saxatilis</name>
    <dbReference type="NCBI Taxonomy" id="31220"/>
    <lineage>
        <taxon>Eukaryota</taxon>
        <taxon>Metazoa</taxon>
        <taxon>Spiralia</taxon>
        <taxon>Lophotrochozoa</taxon>
        <taxon>Mollusca</taxon>
        <taxon>Gastropoda</taxon>
        <taxon>Caenogastropoda</taxon>
        <taxon>Littorinimorpha</taxon>
        <taxon>Littorinoidea</taxon>
        <taxon>Littorinidae</taxon>
        <taxon>Littorina</taxon>
    </lineage>
</organism>
<feature type="domain" description="BZIP" evidence="6">
    <location>
        <begin position="142"/>
        <end position="205"/>
    </location>
</feature>
<evidence type="ECO:0000256" key="1">
    <source>
        <dbReference type="ARBA" id="ARBA00023015"/>
    </source>
</evidence>
<dbReference type="PROSITE" id="PS50217">
    <property type="entry name" value="BZIP"/>
    <property type="match status" value="1"/>
</dbReference>
<dbReference type="InterPro" id="IPR000837">
    <property type="entry name" value="AP-1"/>
</dbReference>
<evidence type="ECO:0000313" key="8">
    <source>
        <dbReference type="Proteomes" id="UP001374579"/>
    </source>
</evidence>
<feature type="coiled-coil region" evidence="4">
    <location>
        <begin position="174"/>
        <end position="201"/>
    </location>
</feature>
<dbReference type="AlphaFoldDB" id="A0AAN9GDW4"/>
<keyword evidence="1" id="KW-0805">Transcription regulation</keyword>
<dbReference type="PANTHER" id="PTHR23351:SF24">
    <property type="entry name" value="ACTIVATING TRANSCRIPTION FACTOR 3-RELATED"/>
    <property type="match status" value="1"/>
</dbReference>
<evidence type="ECO:0000256" key="2">
    <source>
        <dbReference type="ARBA" id="ARBA00023125"/>
    </source>
</evidence>
<keyword evidence="2" id="KW-0238">DNA-binding</keyword>
<gene>
    <name evidence="7" type="ORF">V1264_019399</name>
</gene>
<dbReference type="Pfam" id="PF03131">
    <property type="entry name" value="bZIP_Maf"/>
    <property type="match status" value="1"/>
</dbReference>
<keyword evidence="4" id="KW-0175">Coiled coil</keyword>
<name>A0AAN9GDW4_9CAEN</name>
<feature type="compositionally biased region" description="Basic and acidic residues" evidence="5">
    <location>
        <begin position="141"/>
        <end position="153"/>
    </location>
</feature>
<dbReference type="InterPro" id="IPR004826">
    <property type="entry name" value="bZIP_Maf"/>
</dbReference>
<sequence length="246" mass="27928">MYFAEYNDHDASPYKIYSAFDMDAVSSPHTALMIANNETNSHEVIPSNAMISTFTISPSTYFDQSSDKMLPDHQYSVVPGQNFLVLEQPAEKYFLPDQDVSHAGTQGLLETSGSDESEGPEAETGVHYDTDFQSKQPCSEDMTRKERRREQNRRAAQRCRARRKMREAVVVREMEKEMATMRFLETEVQRLTSQKLQLEMTLMQHGVSASRTDYSFVRGEDTAVSSPYYLPPLPEIFPSVSAADAH</sequence>
<reference evidence="7 8" key="1">
    <citation type="submission" date="2024-02" db="EMBL/GenBank/DDBJ databases">
        <title>Chromosome-scale genome assembly of the rough periwinkle Littorina saxatilis.</title>
        <authorList>
            <person name="De Jode A."/>
            <person name="Faria R."/>
            <person name="Formenti G."/>
            <person name="Sims Y."/>
            <person name="Smith T.P."/>
            <person name="Tracey A."/>
            <person name="Wood J.M.D."/>
            <person name="Zagrodzka Z.B."/>
            <person name="Johannesson K."/>
            <person name="Butlin R.K."/>
            <person name="Leder E.H."/>
        </authorList>
    </citation>
    <scope>NUCLEOTIDE SEQUENCE [LARGE SCALE GENOMIC DNA]</scope>
    <source>
        <strain evidence="7">Snail1</strain>
        <tissue evidence="7">Muscle</tissue>
    </source>
</reference>
<feature type="region of interest" description="Disordered" evidence="5">
    <location>
        <begin position="104"/>
        <end position="159"/>
    </location>
</feature>
<comment type="caution">
    <text evidence="7">The sequence shown here is derived from an EMBL/GenBank/DDBJ whole genome shotgun (WGS) entry which is preliminary data.</text>
</comment>
<proteinExistence type="predicted"/>
<dbReference type="Gene3D" id="1.20.5.170">
    <property type="match status" value="1"/>
</dbReference>